<accession>A0ABU2G9R5</accession>
<evidence type="ECO:0000313" key="2">
    <source>
        <dbReference type="Proteomes" id="UP001257060"/>
    </source>
</evidence>
<dbReference type="RefSeq" id="WP_310922367.1">
    <property type="nucleotide sequence ID" value="NZ_JAMQOP010000001.1"/>
</dbReference>
<evidence type="ECO:0000313" key="1">
    <source>
        <dbReference type="EMBL" id="MDS0297552.1"/>
    </source>
</evidence>
<sequence>MTDTDSENIEHLVGVYKQFFYGEISRAEARNIIDEEQWNRISRVAAFEISNERVQPVTDDELARKYRSNAESGEGYP</sequence>
<keyword evidence="2" id="KW-1185">Reference proteome</keyword>
<comment type="caution">
    <text evidence="1">The sequence shown here is derived from an EMBL/GenBank/DDBJ whole genome shotgun (WGS) entry which is preliminary data.</text>
</comment>
<dbReference type="Proteomes" id="UP001257060">
    <property type="component" value="Unassembled WGS sequence"/>
</dbReference>
<name>A0ABU2G9R5_9EURY</name>
<proteinExistence type="predicted"/>
<reference evidence="1 2" key="1">
    <citation type="submission" date="2022-06" db="EMBL/GenBank/DDBJ databases">
        <title>Halogeometricum sp. a new haloarchaeum isolate from saline soil.</title>
        <authorList>
            <person name="Strakova D."/>
            <person name="Galisteo C."/>
            <person name="Sanchez-Porro C."/>
            <person name="Ventosa A."/>
        </authorList>
    </citation>
    <scope>NUCLEOTIDE SEQUENCE [LARGE SCALE GENOMIC DNA]</scope>
    <source>
        <strain evidence="1 2">S1BR25-6</strain>
    </source>
</reference>
<organism evidence="1 2">
    <name type="scientific">Halogeometricum salsisoli</name>
    <dbReference type="NCBI Taxonomy" id="2950536"/>
    <lineage>
        <taxon>Archaea</taxon>
        <taxon>Methanobacteriati</taxon>
        <taxon>Methanobacteriota</taxon>
        <taxon>Stenosarchaea group</taxon>
        <taxon>Halobacteria</taxon>
        <taxon>Halobacteriales</taxon>
        <taxon>Haloferacaceae</taxon>
        <taxon>Halogeometricum</taxon>
    </lineage>
</organism>
<gene>
    <name evidence="1" type="ORF">NDI76_02195</name>
</gene>
<dbReference type="EMBL" id="JAMQOP010000001">
    <property type="protein sequence ID" value="MDS0297552.1"/>
    <property type="molecule type" value="Genomic_DNA"/>
</dbReference>
<protein>
    <submittedName>
        <fullName evidence="1">Uncharacterized protein</fullName>
    </submittedName>
</protein>